<gene>
    <name evidence="3" type="ORF">HHI_03422</name>
</gene>
<keyword evidence="1" id="KW-0378">Hydrolase</keyword>
<dbReference type="CDD" id="cd00431">
    <property type="entry name" value="cysteine_hydrolases"/>
    <property type="match status" value="1"/>
</dbReference>
<dbReference type="OrthoDB" id="8477867at2"/>
<dbReference type="InterPro" id="IPR050272">
    <property type="entry name" value="Isochorismatase-like_hydrls"/>
</dbReference>
<protein>
    <submittedName>
        <fullName evidence="3">Isochorismatase family protein</fullName>
    </submittedName>
</protein>
<reference evidence="3 4" key="1">
    <citation type="submission" date="2013-04" db="EMBL/GenBank/DDBJ databases">
        <title>Hyphomonas hirschiana VP5 Genome Sequencing.</title>
        <authorList>
            <person name="Lai Q."/>
            <person name="Shao Z."/>
        </authorList>
    </citation>
    <scope>NUCLEOTIDE SEQUENCE [LARGE SCALE GENOMIC DNA]</scope>
    <source>
        <strain evidence="3 4">VP5</strain>
    </source>
</reference>
<feature type="domain" description="Isochorismatase-like" evidence="2">
    <location>
        <begin position="22"/>
        <end position="207"/>
    </location>
</feature>
<keyword evidence="4" id="KW-1185">Reference proteome</keyword>
<dbReference type="SUPFAM" id="SSF52499">
    <property type="entry name" value="Isochorismatase-like hydrolases"/>
    <property type="match status" value="1"/>
</dbReference>
<comment type="caution">
    <text evidence="3">The sequence shown here is derived from an EMBL/GenBank/DDBJ whole genome shotgun (WGS) entry which is preliminary data.</text>
</comment>
<dbReference type="Proteomes" id="UP000025061">
    <property type="component" value="Unassembled WGS sequence"/>
</dbReference>
<sequence>MPVSLKPAFPDTLSGWIAPDRTAVIVVDIQVDFASPDGVLGKAGVDMGIAAPAVSAAERLVDAARAAGTPVIFVGLATTAATDSPVWGEWRRRKNGVDSGGALCRAGEVGSAFYGPTPQGDETVIWKLRYSGFFGTSLDAALRARGIDTLIVCGLTTECCVDCTVRDAFHLDYFVYVPTDACAAYDPGIHESALQSLELNCATLISTGEILSAWTE</sequence>
<name>A0A059FYH9_9PROT</name>
<dbReference type="Gene3D" id="3.40.50.850">
    <property type="entry name" value="Isochorismatase-like"/>
    <property type="match status" value="1"/>
</dbReference>
<dbReference type="Pfam" id="PF00857">
    <property type="entry name" value="Isochorismatase"/>
    <property type="match status" value="1"/>
</dbReference>
<evidence type="ECO:0000256" key="1">
    <source>
        <dbReference type="ARBA" id="ARBA00022801"/>
    </source>
</evidence>
<evidence type="ECO:0000313" key="4">
    <source>
        <dbReference type="Proteomes" id="UP000025061"/>
    </source>
</evidence>
<evidence type="ECO:0000313" key="3">
    <source>
        <dbReference type="EMBL" id="KCZ95789.1"/>
    </source>
</evidence>
<dbReference type="InterPro" id="IPR000868">
    <property type="entry name" value="Isochorismatase-like_dom"/>
</dbReference>
<dbReference type="GO" id="GO:0016787">
    <property type="term" value="F:hydrolase activity"/>
    <property type="evidence" value="ECO:0007669"/>
    <property type="project" value="UniProtKB-KW"/>
</dbReference>
<dbReference type="RefSeq" id="WP_011646275.1">
    <property type="nucleotide sequence ID" value="NZ_ARYI01000002.1"/>
</dbReference>
<dbReference type="PATRIC" id="fig|1280951.3.peg.695"/>
<dbReference type="AlphaFoldDB" id="A0A059FYH9"/>
<dbReference type="PANTHER" id="PTHR43540">
    <property type="entry name" value="PEROXYUREIDOACRYLATE/UREIDOACRYLATE AMIDOHYDROLASE-RELATED"/>
    <property type="match status" value="1"/>
</dbReference>
<evidence type="ECO:0000259" key="2">
    <source>
        <dbReference type="Pfam" id="PF00857"/>
    </source>
</evidence>
<dbReference type="InterPro" id="IPR036380">
    <property type="entry name" value="Isochorismatase-like_sf"/>
</dbReference>
<proteinExistence type="predicted"/>
<organism evidence="3 4">
    <name type="scientific">Hyphomonas hirschiana VP5</name>
    <dbReference type="NCBI Taxonomy" id="1280951"/>
    <lineage>
        <taxon>Bacteria</taxon>
        <taxon>Pseudomonadati</taxon>
        <taxon>Pseudomonadota</taxon>
        <taxon>Alphaproteobacteria</taxon>
        <taxon>Hyphomonadales</taxon>
        <taxon>Hyphomonadaceae</taxon>
        <taxon>Hyphomonas</taxon>
    </lineage>
</organism>
<accession>A0A059FYH9</accession>
<dbReference type="EMBL" id="ARYI01000002">
    <property type="protein sequence ID" value="KCZ95789.1"/>
    <property type="molecule type" value="Genomic_DNA"/>
</dbReference>